<feature type="chain" id="PRO_5016354421" description="alpha-amylase" evidence="12">
    <location>
        <begin position="36"/>
        <end position="1150"/>
    </location>
</feature>
<feature type="region of interest" description="Disordered" evidence="11">
    <location>
        <begin position="653"/>
        <end position="688"/>
    </location>
</feature>
<reference evidence="15" key="1">
    <citation type="submission" date="2018-06" db="EMBL/GenBank/DDBJ databases">
        <authorList>
            <person name="Li K."/>
        </authorList>
    </citation>
    <scope>NUCLEOTIDE SEQUENCE [LARGE SCALE GENOMIC DNA]</scope>
    <source>
        <strain evidence="15">ZFG47</strain>
        <plasmid evidence="15">unnamed1</plasmid>
    </source>
</reference>
<dbReference type="PROSITE" id="PS51892">
    <property type="entry name" value="SUBTILASE"/>
    <property type="match status" value="1"/>
</dbReference>
<dbReference type="InterPro" id="IPR013783">
    <property type="entry name" value="Ig-like_fold"/>
</dbReference>
<comment type="catalytic activity">
    <reaction evidence="1">
        <text>Endohydrolysis of (1-&gt;4)-alpha-D-glucosidic linkages in polysaccharides containing three or more (1-&gt;4)-alpha-linked D-glucose units.</text>
        <dbReference type="EC" id="3.2.1.1"/>
    </reaction>
</comment>
<evidence type="ECO:0000256" key="12">
    <source>
        <dbReference type="SAM" id="SignalP"/>
    </source>
</evidence>
<evidence type="ECO:0000256" key="6">
    <source>
        <dbReference type="ARBA" id="ARBA00022825"/>
    </source>
</evidence>
<dbReference type="InterPro" id="IPR008969">
    <property type="entry name" value="CarboxyPept-like_regulatory"/>
</dbReference>
<dbReference type="InterPro" id="IPR023827">
    <property type="entry name" value="Peptidase_S8_Asp-AS"/>
</dbReference>
<dbReference type="Proteomes" id="UP000249616">
    <property type="component" value="Plasmid unnamed1"/>
</dbReference>
<dbReference type="PROSITE" id="PS00137">
    <property type="entry name" value="SUBTILASE_HIS"/>
    <property type="match status" value="1"/>
</dbReference>
<dbReference type="Gene3D" id="2.60.40.10">
    <property type="entry name" value="Immunoglobulins"/>
    <property type="match status" value="1"/>
</dbReference>
<dbReference type="InterPro" id="IPR050131">
    <property type="entry name" value="Peptidase_S8_subtilisin-like"/>
</dbReference>
<gene>
    <name evidence="14" type="ORF">DN051_44295</name>
</gene>
<dbReference type="InterPro" id="IPR036852">
    <property type="entry name" value="Peptidase_S8/S53_dom_sf"/>
</dbReference>
<dbReference type="Pfam" id="PF13620">
    <property type="entry name" value="CarboxypepD_reg"/>
    <property type="match status" value="2"/>
</dbReference>
<evidence type="ECO:0000256" key="8">
    <source>
        <dbReference type="PIRSR" id="PIRSR615500-1"/>
    </source>
</evidence>
<evidence type="ECO:0000256" key="3">
    <source>
        <dbReference type="ARBA" id="ARBA00012595"/>
    </source>
</evidence>
<dbReference type="Gene3D" id="2.120.10.30">
    <property type="entry name" value="TolB, C-terminal domain"/>
    <property type="match status" value="2"/>
</dbReference>
<dbReference type="EMBL" id="CP030074">
    <property type="protein sequence ID" value="AWW43542.1"/>
    <property type="molecule type" value="Genomic_DNA"/>
</dbReference>
<keyword evidence="6 9" id="KW-0720">Serine protease</keyword>
<feature type="region of interest" description="Disordered" evidence="11">
    <location>
        <begin position="849"/>
        <end position="868"/>
    </location>
</feature>
<feature type="compositionally biased region" description="Polar residues" evidence="11">
    <location>
        <begin position="675"/>
        <end position="686"/>
    </location>
</feature>
<evidence type="ECO:0000256" key="4">
    <source>
        <dbReference type="ARBA" id="ARBA00022670"/>
    </source>
</evidence>
<dbReference type="SUPFAM" id="SSF52743">
    <property type="entry name" value="Subtilisin-like"/>
    <property type="match status" value="1"/>
</dbReference>
<dbReference type="SUPFAM" id="SSF82171">
    <property type="entry name" value="DPP6 N-terminal domain-like"/>
    <property type="match status" value="1"/>
</dbReference>
<dbReference type="SUPFAM" id="SSF49464">
    <property type="entry name" value="Carboxypeptidase regulatory domain-like"/>
    <property type="match status" value="1"/>
</dbReference>
<dbReference type="InterPro" id="IPR023828">
    <property type="entry name" value="Peptidase_S8_Ser-AS"/>
</dbReference>
<feature type="active site" description="Charge relay system" evidence="8 9">
    <location>
        <position position="208"/>
    </location>
</feature>
<dbReference type="InterPro" id="IPR015500">
    <property type="entry name" value="Peptidase_S8_subtilisin-rel"/>
</dbReference>
<sequence>MPLPAHPPRGQRRRRALLSALGICTTVLPAAPAFAQDAVPGPALSAAVRSKIDPGLLKRMDNAEARGDGRVVAAVVLRQGTTTPRAGDSTAAVRRELTRGAASDQAPVVDLVKARGDRVLNTFWLKNMVLVEAGPQTLGDIAALAPVDRVIPNFTLKTPPGEKADTRTSAVARATAQAATWGVTKIGADRVHSERKLTGDGVRVAVLDTGIDMNHPDLAGKLADDGSDDPARPGAWIEFGTDGKPVPGSLPHDSSYHGTHVAGTIAGGDASGTQIGVAPDVDLMGGLVIPNGTGSLAQVIAGMQWAVAPYAADGTPAGRPADVISMSLGGDGYADELVEPARNILRAGIFPSFAIGNECFRGSASPGNVYEAVSVGATDSADNVADFSCGEVVDKSDWSAPPAEWPDTYVVPDVSAPGVDVLSTLPDGGYGTLNGTSMATPHVSGTVALMLQARPDLTVDEALAVLTGTSVSDDRYGARPNSRYGHGRIDAYAAVAEASLRSGVRGTVTDGRTGRPLAGVTVTRTDTGRRLTTDEDGHFTIRLAPGSHKLGLSRFGYVETETRQQVSADRFTDVRLKLAQTRRGSVTGTVRYEPTGTTVPGATVAVLDVPDELTAVTDRNGRYTIRDVPVGAYRVRAAAPGISRSKPLAVKVDGRAGTSRRADLDLPRPPATDRVSLTTQGNQSNDDVWWPEVSDDGQVVAFTSQASNLVPGDTNGSLDIFVNDRRAQTTHRVSVATGGAQGNDFSLTPTLSGDGRHVGFNSAATNLVPGDTNGQTDAFVHDRSTGTTERVSVASDGTPGNGLSSPPSLSGDGRYAVFHSDADNLVPRDTNNDTDVFLHDRRTGTTVRISQARSGEPAQGNSREQSVSADGRYVAFQSTAGDIVPGDTDGLADVFVHDRETGTTTLAGRPDGENTSPKISADGHVIAFSNDGQLHVHDLRTGAMEQVSVSGSGQTAGSWSFGASLSGDGTKVAFFSYAADLTRDDTNGRSDIFVRDRTAGTTTRISGGPEGAEGDGSSYMASMSGDGRHVAFESTSANLVGDDTNRHSDVFVHDLYAGPEPRFALDDLSVSPSRVRPGAPVRVTARVKNVGEKAGTYSAVLLVAGEPDQRRSVTIRAGKDVQLQFTVRRDITGTYTVGLGSLTGAFTVRK</sequence>
<evidence type="ECO:0000256" key="1">
    <source>
        <dbReference type="ARBA" id="ARBA00000548"/>
    </source>
</evidence>
<dbReference type="GO" id="GO:0006508">
    <property type="term" value="P:proteolysis"/>
    <property type="evidence" value="ECO:0007669"/>
    <property type="project" value="UniProtKB-KW"/>
</dbReference>
<dbReference type="InterPro" id="IPR022398">
    <property type="entry name" value="Peptidase_S8_His-AS"/>
</dbReference>
<dbReference type="PROSITE" id="PS00138">
    <property type="entry name" value="SUBTILASE_SER"/>
    <property type="match status" value="1"/>
</dbReference>
<feature type="signal peptide" evidence="12">
    <location>
        <begin position="1"/>
        <end position="35"/>
    </location>
</feature>
<dbReference type="GO" id="GO:0005975">
    <property type="term" value="P:carbohydrate metabolic process"/>
    <property type="evidence" value="ECO:0007669"/>
    <property type="project" value="UniProtKB-ARBA"/>
</dbReference>
<keyword evidence="14" id="KW-0614">Plasmid</keyword>
<dbReference type="Pfam" id="PF00082">
    <property type="entry name" value="Peptidase_S8"/>
    <property type="match status" value="1"/>
</dbReference>
<dbReference type="EC" id="3.2.1.1" evidence="3"/>
<dbReference type="PRINTS" id="PR00723">
    <property type="entry name" value="SUBTILISIN"/>
</dbReference>
<evidence type="ECO:0000256" key="5">
    <source>
        <dbReference type="ARBA" id="ARBA00022801"/>
    </source>
</evidence>
<geneLocation type="plasmid" evidence="14 15">
    <name>unnamed1</name>
</geneLocation>
<evidence type="ECO:0000259" key="13">
    <source>
        <dbReference type="Pfam" id="PF00082"/>
    </source>
</evidence>
<dbReference type="InterPro" id="IPR013784">
    <property type="entry name" value="Carb-bd-like_fold"/>
</dbReference>
<feature type="region of interest" description="Disordered" evidence="11">
    <location>
        <begin position="766"/>
        <end position="810"/>
    </location>
</feature>
<dbReference type="KEGG" id="scad:DN051_44295"/>
<dbReference type="PANTHER" id="PTHR43806:SF11">
    <property type="entry name" value="CEREVISIN-RELATED"/>
    <property type="match status" value="1"/>
</dbReference>
<name>A0A2Z4JEG8_9ACTN</name>
<comment type="similarity">
    <text evidence="2 9 10">Belongs to the peptidase S8 family.</text>
</comment>
<keyword evidence="12" id="KW-0732">Signal</keyword>
<dbReference type="GO" id="GO:0004252">
    <property type="term" value="F:serine-type endopeptidase activity"/>
    <property type="evidence" value="ECO:0007669"/>
    <property type="project" value="UniProtKB-UniRule"/>
</dbReference>
<dbReference type="Gene3D" id="2.60.40.1120">
    <property type="entry name" value="Carboxypeptidase-like, regulatory domain"/>
    <property type="match status" value="2"/>
</dbReference>
<keyword evidence="4 9" id="KW-0645">Protease</keyword>
<dbReference type="InterPro" id="IPR000209">
    <property type="entry name" value="Peptidase_S8/S53_dom"/>
</dbReference>
<feature type="active site" description="Charge relay system" evidence="8 9">
    <location>
        <position position="437"/>
    </location>
</feature>
<proteinExistence type="inferred from homology"/>
<protein>
    <recommendedName>
        <fullName evidence="3">alpha-amylase</fullName>
        <ecNumber evidence="3">3.2.1.1</ecNumber>
    </recommendedName>
    <alternativeName>
        <fullName evidence="7">1,4-alpha-D-glucan glucanohydrolase</fullName>
    </alternativeName>
</protein>
<evidence type="ECO:0000256" key="10">
    <source>
        <dbReference type="RuleBase" id="RU003355"/>
    </source>
</evidence>
<keyword evidence="5 9" id="KW-0378">Hydrolase</keyword>
<dbReference type="PROSITE" id="PS00136">
    <property type="entry name" value="SUBTILASE_ASP"/>
    <property type="match status" value="1"/>
</dbReference>
<dbReference type="GO" id="GO:0004556">
    <property type="term" value="F:alpha-amylase activity"/>
    <property type="evidence" value="ECO:0007669"/>
    <property type="project" value="UniProtKB-EC"/>
</dbReference>
<feature type="active site" description="Charge relay system" evidence="8 9">
    <location>
        <position position="257"/>
    </location>
</feature>
<evidence type="ECO:0000256" key="9">
    <source>
        <dbReference type="PROSITE-ProRule" id="PRU01240"/>
    </source>
</evidence>
<keyword evidence="15" id="KW-1185">Reference proteome</keyword>
<evidence type="ECO:0000256" key="11">
    <source>
        <dbReference type="SAM" id="MobiDB-lite"/>
    </source>
</evidence>
<dbReference type="SUPFAM" id="SSF49452">
    <property type="entry name" value="Starch-binding domain-like"/>
    <property type="match status" value="1"/>
</dbReference>
<dbReference type="InterPro" id="IPR011042">
    <property type="entry name" value="6-blade_b-propeller_TolB-like"/>
</dbReference>
<dbReference type="AlphaFoldDB" id="A0A2Z4JEG8"/>
<dbReference type="PANTHER" id="PTHR43806">
    <property type="entry name" value="PEPTIDASE S8"/>
    <property type="match status" value="1"/>
</dbReference>
<dbReference type="RefSeq" id="WP_112443331.1">
    <property type="nucleotide sequence ID" value="NZ_CP030074.1"/>
</dbReference>
<accession>A0A2Z4JEG8</accession>
<evidence type="ECO:0000313" key="14">
    <source>
        <dbReference type="EMBL" id="AWW43542.1"/>
    </source>
</evidence>
<evidence type="ECO:0000313" key="15">
    <source>
        <dbReference type="Proteomes" id="UP000249616"/>
    </source>
</evidence>
<dbReference type="Gene3D" id="3.40.50.200">
    <property type="entry name" value="Peptidase S8/S53 domain"/>
    <property type="match status" value="1"/>
</dbReference>
<dbReference type="GO" id="GO:0030246">
    <property type="term" value="F:carbohydrate binding"/>
    <property type="evidence" value="ECO:0007669"/>
    <property type="project" value="InterPro"/>
</dbReference>
<feature type="domain" description="Peptidase S8/S53" evidence="13">
    <location>
        <begin position="199"/>
        <end position="487"/>
    </location>
</feature>
<organism evidence="14 15">
    <name type="scientific">Streptomyces cadmiisoli</name>
    <dbReference type="NCBI Taxonomy" id="2184053"/>
    <lineage>
        <taxon>Bacteria</taxon>
        <taxon>Bacillati</taxon>
        <taxon>Actinomycetota</taxon>
        <taxon>Actinomycetes</taxon>
        <taxon>Kitasatosporales</taxon>
        <taxon>Streptomycetaceae</taxon>
        <taxon>Streptomyces</taxon>
        <taxon>Streptomyces aurantiacus group</taxon>
    </lineage>
</organism>
<evidence type="ECO:0000256" key="7">
    <source>
        <dbReference type="ARBA" id="ARBA00030238"/>
    </source>
</evidence>
<evidence type="ECO:0000256" key="2">
    <source>
        <dbReference type="ARBA" id="ARBA00011073"/>
    </source>
</evidence>